<keyword evidence="3 5" id="KW-0804">Transcription</keyword>
<keyword evidence="1 5" id="KW-0805">Transcription regulation</keyword>
<keyword evidence="2 5" id="KW-0238">DNA-binding</keyword>
<dbReference type="GO" id="GO:0005634">
    <property type="term" value="C:nucleus"/>
    <property type="evidence" value="ECO:0007669"/>
    <property type="project" value="UniProtKB-SubCell"/>
</dbReference>
<keyword evidence="8" id="KW-1185">Reference proteome</keyword>
<name>A0A1E5RHG4_9ASCO</name>
<dbReference type="PROSITE" id="PS51325">
    <property type="entry name" value="ALPHA_BOX"/>
    <property type="match status" value="1"/>
</dbReference>
<dbReference type="Pfam" id="PF04769">
    <property type="entry name" value="MATalpha_HMGbox"/>
    <property type="match status" value="1"/>
</dbReference>
<dbReference type="Proteomes" id="UP000095728">
    <property type="component" value="Unassembled WGS sequence"/>
</dbReference>
<dbReference type="AlphaFoldDB" id="A0A1E5RHG4"/>
<evidence type="ECO:0000256" key="3">
    <source>
        <dbReference type="ARBA" id="ARBA00023163"/>
    </source>
</evidence>
<comment type="caution">
    <text evidence="7">The sequence shown here is derived from an EMBL/GenBank/DDBJ whole genome shotgun (WGS) entry which is preliminary data.</text>
</comment>
<sequence>MQARFRLPIKKLSKVDKPRKLQTSQESFHVRLNNYLFPTEIPDPPVTLVNYLLHLILQHHKNESLTDSNNDILALSHFFCKKAKSPKVVRLTANPWIAFRSYYSRSPLVSYFQQNDISTILSEYWANNASAREIWTMFSKRYKEENKAKVKAGVLVEDFRTWLNNRFGYIADYSPLDRIIQNKLELLLPHNNVIVSHELTTDQSKKADDCWLFVEDLCLEEALLENAFEATDCTESEKKDSCCKHLFRLGAPKKTIQNKAEQLNESEHREEL</sequence>
<evidence type="ECO:0000313" key="8">
    <source>
        <dbReference type="Proteomes" id="UP000095728"/>
    </source>
</evidence>
<comment type="similarity">
    <text evidence="5">Belongs to the MATALPHA1 family.</text>
</comment>
<keyword evidence="4 5" id="KW-0539">Nucleus</keyword>
<dbReference type="GO" id="GO:0045895">
    <property type="term" value="P:positive regulation of mating-type specific transcription, DNA-templated"/>
    <property type="evidence" value="ECO:0007669"/>
    <property type="project" value="InterPro"/>
</dbReference>
<organism evidence="7 8">
    <name type="scientific">Hanseniaspora osmophila</name>
    <dbReference type="NCBI Taxonomy" id="56408"/>
    <lineage>
        <taxon>Eukaryota</taxon>
        <taxon>Fungi</taxon>
        <taxon>Dikarya</taxon>
        <taxon>Ascomycota</taxon>
        <taxon>Saccharomycotina</taxon>
        <taxon>Saccharomycetes</taxon>
        <taxon>Saccharomycodales</taxon>
        <taxon>Saccharomycodaceae</taxon>
        <taxon>Hanseniaspora</taxon>
    </lineage>
</organism>
<accession>A0A1E5RHG4</accession>
<evidence type="ECO:0000256" key="2">
    <source>
        <dbReference type="ARBA" id="ARBA00023125"/>
    </source>
</evidence>
<dbReference type="InterPro" id="IPR006856">
    <property type="entry name" value="MATalpha_HMGbox"/>
</dbReference>
<evidence type="ECO:0000256" key="1">
    <source>
        <dbReference type="ARBA" id="ARBA00023015"/>
    </source>
</evidence>
<evidence type="ECO:0000256" key="5">
    <source>
        <dbReference type="RuleBase" id="RU003516"/>
    </source>
</evidence>
<gene>
    <name evidence="7" type="ORF">AWRI3579_g1545</name>
</gene>
<dbReference type="GO" id="GO:0008301">
    <property type="term" value="F:DNA binding, bending"/>
    <property type="evidence" value="ECO:0007669"/>
    <property type="project" value="InterPro"/>
</dbReference>
<feature type="domain" description="Alpha box" evidence="6">
    <location>
        <begin position="88"/>
        <end position="146"/>
    </location>
</feature>
<dbReference type="InParanoid" id="A0A1E5RHG4"/>
<dbReference type="EMBL" id="LPNM01000006">
    <property type="protein sequence ID" value="OEJ86340.1"/>
    <property type="molecule type" value="Genomic_DNA"/>
</dbReference>
<protein>
    <recommendedName>
        <fullName evidence="6">Alpha box domain-containing protein</fullName>
    </recommendedName>
</protein>
<evidence type="ECO:0000256" key="4">
    <source>
        <dbReference type="ARBA" id="ARBA00023242"/>
    </source>
</evidence>
<comment type="subcellular location">
    <subcellularLocation>
        <location evidence="5">Nucleus</location>
    </subcellularLocation>
</comment>
<reference evidence="8" key="1">
    <citation type="journal article" date="2016" name="Genome Announc.">
        <title>Genome sequences of three species of Hanseniaspora isolated from spontaneous wine fermentations.</title>
        <authorList>
            <person name="Sternes P.R."/>
            <person name="Lee D."/>
            <person name="Kutyna D.R."/>
            <person name="Borneman A.R."/>
        </authorList>
    </citation>
    <scope>NUCLEOTIDE SEQUENCE [LARGE SCALE GENOMIC DNA]</scope>
    <source>
        <strain evidence="8">AWRI3579</strain>
    </source>
</reference>
<evidence type="ECO:0000259" key="6">
    <source>
        <dbReference type="PROSITE" id="PS51325"/>
    </source>
</evidence>
<proteinExistence type="inferred from homology"/>
<evidence type="ECO:0000313" key="7">
    <source>
        <dbReference type="EMBL" id="OEJ86340.1"/>
    </source>
</evidence>